<proteinExistence type="predicted"/>
<evidence type="ECO:0000313" key="2">
    <source>
        <dbReference type="EMBL" id="KAK4338141.1"/>
    </source>
</evidence>
<sequence length="286" mass="33008">MGETDKAPTAMYNLYRCSQVSFPGEKILDDANKFTYNILQNCLLNNQSLDKWLIAKDIHGEIRYALEVPWFASLPRVETRLYLQQYGGANDIWIGKMLHRMPDISNNVYLEAAKLDYNKCQSQHQFEWTIIQDNETRQMLLNNLLQFLHQLSEETCETLGKDIHLQLYSAWGTWLMSVGEDKTARQVEPELLLRSINLCAGHMVDDDIISSIDYKNISNITNKVCFKLERGKVSGINCNGNHNGSHESTNEVESDMKELLQLSLSMSIFFLYNPIIWAVSNLFQWP</sequence>
<organism evidence="2 3">
    <name type="scientific">Anisodus tanguticus</name>
    <dbReference type="NCBI Taxonomy" id="243964"/>
    <lineage>
        <taxon>Eukaryota</taxon>
        <taxon>Viridiplantae</taxon>
        <taxon>Streptophyta</taxon>
        <taxon>Embryophyta</taxon>
        <taxon>Tracheophyta</taxon>
        <taxon>Spermatophyta</taxon>
        <taxon>Magnoliopsida</taxon>
        <taxon>eudicotyledons</taxon>
        <taxon>Gunneridae</taxon>
        <taxon>Pentapetalae</taxon>
        <taxon>asterids</taxon>
        <taxon>lamiids</taxon>
        <taxon>Solanales</taxon>
        <taxon>Solanaceae</taxon>
        <taxon>Solanoideae</taxon>
        <taxon>Hyoscyameae</taxon>
        <taxon>Anisodus</taxon>
    </lineage>
</organism>
<dbReference type="InterPro" id="IPR008930">
    <property type="entry name" value="Terpenoid_cyclase/PrenylTrfase"/>
</dbReference>
<dbReference type="InterPro" id="IPR008949">
    <property type="entry name" value="Isoprenoid_synthase_dom_sf"/>
</dbReference>
<dbReference type="InterPro" id="IPR001906">
    <property type="entry name" value="Terpene_synth_N"/>
</dbReference>
<accession>A0AAE1USG2</accession>
<dbReference type="GO" id="GO:0000287">
    <property type="term" value="F:magnesium ion binding"/>
    <property type="evidence" value="ECO:0007669"/>
    <property type="project" value="TreeGrafter"/>
</dbReference>
<dbReference type="Gene3D" id="1.50.10.130">
    <property type="entry name" value="Terpene synthase, N-terminal domain"/>
    <property type="match status" value="1"/>
</dbReference>
<dbReference type="GO" id="GO:0010333">
    <property type="term" value="F:terpene synthase activity"/>
    <property type="evidence" value="ECO:0007669"/>
    <property type="project" value="InterPro"/>
</dbReference>
<evidence type="ECO:0000259" key="1">
    <source>
        <dbReference type="Pfam" id="PF01397"/>
    </source>
</evidence>
<dbReference type="EMBL" id="JAVYJV010000024">
    <property type="protein sequence ID" value="KAK4338141.1"/>
    <property type="molecule type" value="Genomic_DNA"/>
</dbReference>
<keyword evidence="3" id="KW-1185">Reference proteome</keyword>
<dbReference type="Pfam" id="PF01397">
    <property type="entry name" value="Terpene_synth"/>
    <property type="match status" value="1"/>
</dbReference>
<dbReference type="Proteomes" id="UP001291623">
    <property type="component" value="Unassembled WGS sequence"/>
</dbReference>
<protein>
    <recommendedName>
        <fullName evidence="1">Terpene synthase N-terminal domain-containing protein</fullName>
    </recommendedName>
</protein>
<evidence type="ECO:0000313" key="3">
    <source>
        <dbReference type="Proteomes" id="UP001291623"/>
    </source>
</evidence>
<reference evidence="2" key="1">
    <citation type="submission" date="2023-12" db="EMBL/GenBank/DDBJ databases">
        <title>Genome assembly of Anisodus tanguticus.</title>
        <authorList>
            <person name="Wang Y.-J."/>
        </authorList>
    </citation>
    <scope>NUCLEOTIDE SEQUENCE</scope>
    <source>
        <strain evidence="2">KB-2021</strain>
        <tissue evidence="2">Leaf</tissue>
    </source>
</reference>
<dbReference type="PANTHER" id="PTHR31739:SF35">
    <property type="entry name" value="COPALYL DIPHOSPHATE SYNTHASE"/>
    <property type="match status" value="1"/>
</dbReference>
<name>A0AAE1USG2_9SOLA</name>
<dbReference type="GO" id="GO:0009507">
    <property type="term" value="C:chloroplast"/>
    <property type="evidence" value="ECO:0007669"/>
    <property type="project" value="TreeGrafter"/>
</dbReference>
<dbReference type="AlphaFoldDB" id="A0AAE1USG2"/>
<gene>
    <name evidence="2" type="ORF">RND71_042628</name>
</gene>
<dbReference type="PANTHER" id="PTHR31739">
    <property type="entry name" value="ENT-COPALYL DIPHOSPHATE SYNTHASE, CHLOROPLASTIC"/>
    <property type="match status" value="1"/>
</dbReference>
<dbReference type="InterPro" id="IPR050148">
    <property type="entry name" value="Terpene_synthase-like"/>
</dbReference>
<feature type="domain" description="Terpene synthase N-terminal" evidence="1">
    <location>
        <begin position="6"/>
        <end position="66"/>
    </location>
</feature>
<comment type="caution">
    <text evidence="2">The sequence shown here is derived from an EMBL/GenBank/DDBJ whole genome shotgun (WGS) entry which is preliminary data.</text>
</comment>
<dbReference type="Gene3D" id="1.10.600.10">
    <property type="entry name" value="Farnesyl Diphosphate Synthase"/>
    <property type="match status" value="1"/>
</dbReference>
<dbReference type="SUPFAM" id="SSF48239">
    <property type="entry name" value="Terpenoid cyclases/Protein prenyltransferases"/>
    <property type="match status" value="1"/>
</dbReference>
<dbReference type="InterPro" id="IPR036965">
    <property type="entry name" value="Terpene_synth_N_sf"/>
</dbReference>
<dbReference type="GO" id="GO:0009686">
    <property type="term" value="P:gibberellin biosynthetic process"/>
    <property type="evidence" value="ECO:0007669"/>
    <property type="project" value="TreeGrafter"/>
</dbReference>